<protein>
    <recommendedName>
        <fullName evidence="4">Replication protein A OB domain-containing protein</fullName>
    </recommendedName>
</protein>
<dbReference type="Proteomes" id="UP001408789">
    <property type="component" value="Unassembled WGS sequence"/>
</dbReference>
<evidence type="ECO:0000313" key="2">
    <source>
        <dbReference type="EMBL" id="KAK9050654.1"/>
    </source>
</evidence>
<feature type="region of interest" description="Disordered" evidence="1">
    <location>
        <begin position="44"/>
        <end position="64"/>
    </location>
</feature>
<evidence type="ECO:0000256" key="1">
    <source>
        <dbReference type="SAM" id="MobiDB-lite"/>
    </source>
</evidence>
<dbReference type="SUPFAM" id="SSF50249">
    <property type="entry name" value="Nucleic acid-binding proteins"/>
    <property type="match status" value="2"/>
</dbReference>
<evidence type="ECO:0008006" key="4">
    <source>
        <dbReference type="Google" id="ProtNLM"/>
    </source>
</evidence>
<name>A0AAP0GJR3_9ASTR</name>
<comment type="caution">
    <text evidence="2">The sequence shown here is derived from an EMBL/GenBank/DDBJ whole genome shotgun (WGS) entry which is preliminary data.</text>
</comment>
<organism evidence="2 3">
    <name type="scientific">Deinandra increscens subsp. villosa</name>
    <dbReference type="NCBI Taxonomy" id="3103831"/>
    <lineage>
        <taxon>Eukaryota</taxon>
        <taxon>Viridiplantae</taxon>
        <taxon>Streptophyta</taxon>
        <taxon>Embryophyta</taxon>
        <taxon>Tracheophyta</taxon>
        <taxon>Spermatophyta</taxon>
        <taxon>Magnoliopsida</taxon>
        <taxon>eudicotyledons</taxon>
        <taxon>Gunneridae</taxon>
        <taxon>Pentapetalae</taxon>
        <taxon>asterids</taxon>
        <taxon>campanulids</taxon>
        <taxon>Asterales</taxon>
        <taxon>Asteraceae</taxon>
        <taxon>Asteroideae</taxon>
        <taxon>Heliantheae alliance</taxon>
        <taxon>Madieae</taxon>
        <taxon>Madiinae</taxon>
        <taxon>Deinandra</taxon>
    </lineage>
</organism>
<reference evidence="2 3" key="1">
    <citation type="submission" date="2024-04" db="EMBL/GenBank/DDBJ databases">
        <title>The reference genome of an endangered Asteraceae, Deinandra increscens subsp. villosa, native to the Central Coast of California.</title>
        <authorList>
            <person name="Guilliams M."/>
            <person name="Hasenstab-Lehman K."/>
            <person name="Meyer R."/>
            <person name="Mcevoy S."/>
        </authorList>
    </citation>
    <scope>NUCLEOTIDE SEQUENCE [LARGE SCALE GENOMIC DNA]</scope>
    <source>
        <tissue evidence="2">Leaf</tissue>
    </source>
</reference>
<accession>A0AAP0GJR3</accession>
<dbReference type="PANTHER" id="PTHR47165:SF4">
    <property type="entry name" value="OS03G0429900 PROTEIN"/>
    <property type="match status" value="1"/>
</dbReference>
<proteinExistence type="predicted"/>
<dbReference type="Gene3D" id="2.40.50.140">
    <property type="entry name" value="Nucleic acid-binding proteins"/>
    <property type="match status" value="2"/>
</dbReference>
<evidence type="ECO:0000313" key="3">
    <source>
        <dbReference type="Proteomes" id="UP001408789"/>
    </source>
</evidence>
<sequence length="430" mass="46967">MPSYTLLTYLTVALPVIAAGCSKFMVSGTISSLLFLAAPQMPATRRRPRQTTAESLGSQSSRQVRRRATLAGRAAAVSSSLQLLKQGTSIEALADKKDTKNDALIKVGNCYSVNGHICTDQRQSGRVVDHPASIVIVPRTVIDPIADRNIPRFYFDFVPYSAFETRRRENNALLTDFLGRVQSSTGVIRRQGKTLLKITLIDQSGEDVVLTLWGGGGIALSFTTEDVVGKMLAVGSAKVTICLGRLQLESTDVTVMYIDPPLKNLNEISTSIQILPPRGVNVSMLQQMEAHAEIGSTLTDLRMKEPEECKNKLYKCKATLKQFDDKRGWFITKCSHPGCNKNLYEEVSDDESEETKAPSLICRGGHPVETPDYQYTVNAIIMDDTAILPVVIFNQAMAVALETSCKELVVDEAFSNAKKNTQGNAVIGGS</sequence>
<dbReference type="AlphaFoldDB" id="A0AAP0GJR3"/>
<dbReference type="InterPro" id="IPR012340">
    <property type="entry name" value="NA-bd_OB-fold"/>
</dbReference>
<keyword evidence="3" id="KW-1185">Reference proteome</keyword>
<gene>
    <name evidence="2" type="ORF">SSX86_030376</name>
</gene>
<dbReference type="EMBL" id="JBCNJP010000533">
    <property type="protein sequence ID" value="KAK9050654.1"/>
    <property type="molecule type" value="Genomic_DNA"/>
</dbReference>
<dbReference type="PANTHER" id="PTHR47165">
    <property type="entry name" value="OS03G0429900 PROTEIN"/>
    <property type="match status" value="1"/>
</dbReference>